<reference evidence="2 3" key="1">
    <citation type="submission" date="2014-07" db="EMBL/GenBank/DDBJ databases">
        <title>Methanogenic archaea and the global carbon cycle.</title>
        <authorList>
            <person name="Henriksen J.R."/>
            <person name="Luke J."/>
            <person name="Reinhart S."/>
            <person name="Benedict M.N."/>
            <person name="Youngblut N.D."/>
            <person name="Metcalf M.E."/>
            <person name="Whitaker R.J."/>
            <person name="Metcalf W.W."/>
        </authorList>
    </citation>
    <scope>NUCLEOTIDE SEQUENCE [LARGE SCALE GENOMIC DNA]</scope>
    <source>
        <strain evidence="2 3">HI350</strain>
    </source>
</reference>
<dbReference type="EMBL" id="CP009507">
    <property type="protein sequence ID" value="AKB31045.1"/>
    <property type="molecule type" value="Genomic_DNA"/>
</dbReference>
<sequence>MHRTCIYRIFFQNNFQDKKGQKNMKVMIIGGFLGSGKTTAIQKISRQLSNAGKRTAIIVNEIGEIGLDGDTLKSPDIKTEELTSGCICCTLKISMQYTLQTLEEEFRPEIVIIEPTGIAFPGQIREEIEMMGLSELSFAPVVTIVDPGRFGTEAKEIPRFIETQVREAEILGINKVDIAPAEIVMATEQMLTELNPEAKILKFSAKLGDEPFENLLAHLAVPGTAKTPQEKQNSIEISEVSAHSVLYTLKASSLSPEKGRLLIEESLQTIRDRIKEMNPEFIGHVKLSLKLPGSMIKGSVTSSEEAPQVEFISRKNEKLELRLLSAITKVPKDRLRGIVESTLEAKLDESDTSFEKKELHHGKPTKIERLMKKKVSF</sequence>
<dbReference type="SUPFAM" id="SSF52540">
    <property type="entry name" value="P-loop containing nucleoside triphosphate hydrolases"/>
    <property type="match status" value="1"/>
</dbReference>
<evidence type="ECO:0000259" key="1">
    <source>
        <dbReference type="Pfam" id="PF02492"/>
    </source>
</evidence>
<dbReference type="PANTHER" id="PTHR13748:SF62">
    <property type="entry name" value="COBW DOMAIN-CONTAINING PROTEIN"/>
    <property type="match status" value="1"/>
</dbReference>
<dbReference type="KEGG" id="msz:MSSIH_0355"/>
<dbReference type="InterPro" id="IPR051316">
    <property type="entry name" value="Zinc-reg_GTPase_activator"/>
</dbReference>
<dbReference type="InterPro" id="IPR003495">
    <property type="entry name" value="CobW/HypB/UreG_nucleotide-bd"/>
</dbReference>
<dbReference type="Pfam" id="PF02492">
    <property type="entry name" value="cobW"/>
    <property type="match status" value="1"/>
</dbReference>
<protein>
    <submittedName>
        <fullName evidence="2">Putative metal chaperone, involved in Zn homeostasis, GTPase of COG0523 family</fullName>
    </submittedName>
</protein>
<dbReference type="InterPro" id="IPR027417">
    <property type="entry name" value="P-loop_NTPase"/>
</dbReference>
<dbReference type="HOGENOM" id="CLU_701348_0_0_2"/>
<organism evidence="2 3">
    <name type="scientific">Methanosarcina siciliae HI350</name>
    <dbReference type="NCBI Taxonomy" id="1434119"/>
    <lineage>
        <taxon>Archaea</taxon>
        <taxon>Methanobacteriati</taxon>
        <taxon>Methanobacteriota</taxon>
        <taxon>Stenosarchaea group</taxon>
        <taxon>Methanomicrobia</taxon>
        <taxon>Methanosarcinales</taxon>
        <taxon>Methanosarcinaceae</taxon>
        <taxon>Methanosarcina</taxon>
    </lineage>
</organism>
<dbReference type="Proteomes" id="UP000033092">
    <property type="component" value="Chromosome"/>
</dbReference>
<dbReference type="Gene3D" id="3.40.50.300">
    <property type="entry name" value="P-loop containing nucleotide triphosphate hydrolases"/>
    <property type="match status" value="1"/>
</dbReference>
<dbReference type="GO" id="GO:0005737">
    <property type="term" value="C:cytoplasm"/>
    <property type="evidence" value="ECO:0007669"/>
    <property type="project" value="TreeGrafter"/>
</dbReference>
<accession>A0A0E3PA91</accession>
<evidence type="ECO:0000313" key="2">
    <source>
        <dbReference type="EMBL" id="AKB31045.1"/>
    </source>
</evidence>
<dbReference type="PANTHER" id="PTHR13748">
    <property type="entry name" value="COBW-RELATED"/>
    <property type="match status" value="1"/>
</dbReference>
<dbReference type="PATRIC" id="fig|1434119.4.peg.443"/>
<dbReference type="AlphaFoldDB" id="A0A0E3PA91"/>
<proteinExistence type="predicted"/>
<evidence type="ECO:0000313" key="3">
    <source>
        <dbReference type="Proteomes" id="UP000033092"/>
    </source>
</evidence>
<name>A0A0E3PA91_9EURY</name>
<feature type="domain" description="CobW/HypB/UreG nucleotide-binding" evidence="1">
    <location>
        <begin position="26"/>
        <end position="201"/>
    </location>
</feature>
<gene>
    <name evidence="2" type="ORF">MSSIH_0355</name>
</gene>